<comment type="similarity">
    <text evidence="1">Belongs to the Rv0495c family.</text>
</comment>
<dbReference type="Proteomes" id="UP000009374">
    <property type="component" value="Unassembled WGS sequence"/>
</dbReference>
<name>C6HU42_9BACT</name>
<evidence type="ECO:0008006" key="4">
    <source>
        <dbReference type="Google" id="ProtNLM"/>
    </source>
</evidence>
<evidence type="ECO:0000313" key="3">
    <source>
        <dbReference type="Proteomes" id="UP000009374"/>
    </source>
</evidence>
<organism evidence="2 3">
    <name type="scientific">Leptospirillum ferrodiazotrophum</name>
    <dbReference type="NCBI Taxonomy" id="412449"/>
    <lineage>
        <taxon>Bacteria</taxon>
        <taxon>Pseudomonadati</taxon>
        <taxon>Nitrospirota</taxon>
        <taxon>Nitrospiria</taxon>
        <taxon>Nitrospirales</taxon>
        <taxon>Nitrospiraceae</taxon>
        <taxon>Leptospirillum</taxon>
    </lineage>
</organism>
<evidence type="ECO:0000256" key="1">
    <source>
        <dbReference type="ARBA" id="ARBA00093770"/>
    </source>
</evidence>
<keyword evidence="3" id="KW-1185">Reference proteome</keyword>
<sequence>MRSHAGALMSTTAFVPFPGIRPNYAEISGILVDPKFWTTTYTCDVVLQNCHSTCCYRSNILAPGERARIEAHMEGILPFMDPERRKIYETRGGFEAVCTEQCPEGCELDVDEVAAMARMFPLEEDYRCNLIVRGNDHDSCIFLAKSPEGLEHCSIHAYALANDISWMALKPVDCVQYPLAIYEENGRKVLGVQTTPFLSHLPCHESGLGPLFYESMAGTIKFFMGEDFYEALDRHVRSLGAHPRS</sequence>
<dbReference type="AlphaFoldDB" id="C6HU42"/>
<protein>
    <recommendedName>
        <fullName evidence="4">DUF3109 family protein</fullName>
    </recommendedName>
</protein>
<proteinExistence type="inferred from homology"/>
<dbReference type="Pfam" id="PF11307">
    <property type="entry name" value="DUF3109"/>
    <property type="match status" value="1"/>
</dbReference>
<reference evidence="2 3" key="1">
    <citation type="journal article" date="2009" name="Appl. Environ. Microbiol.">
        <title>Community genomic and proteomic analyses of chemoautotrophic iron-oxidizing "Leptospirillum rubarum" (Group II) and "Leptospirillum ferrodiazotrophum" (Group III) bacteria in acid mine drainage biofilms.</title>
        <authorList>
            <person name="Goltsman D.S."/>
            <person name="Denef V.J."/>
            <person name="Singer S.W."/>
            <person name="VerBerkmoes N.C."/>
            <person name="Lefsrud M."/>
            <person name="Mueller R.S."/>
            <person name="Dick G.J."/>
            <person name="Sun C.L."/>
            <person name="Wheeler K.E."/>
            <person name="Zemla A."/>
            <person name="Baker B.J."/>
            <person name="Hauser L."/>
            <person name="Land M."/>
            <person name="Shah M.B."/>
            <person name="Thelen M.P."/>
            <person name="Hettich R.L."/>
            <person name="Banfield J.F."/>
        </authorList>
    </citation>
    <scope>NUCLEOTIDE SEQUENCE [LARGE SCALE GENOMIC DNA]</scope>
</reference>
<dbReference type="InterPro" id="IPR021458">
    <property type="entry name" value="Rv0495c"/>
</dbReference>
<accession>C6HU42</accession>
<evidence type="ECO:0000313" key="2">
    <source>
        <dbReference type="EMBL" id="EES53970.1"/>
    </source>
</evidence>
<gene>
    <name evidence="2" type="ORF">UBAL3_44810107</name>
</gene>
<dbReference type="EMBL" id="GG693852">
    <property type="protein sequence ID" value="EES53970.1"/>
    <property type="molecule type" value="Genomic_DNA"/>
</dbReference>